<feature type="region of interest" description="Disordered" evidence="1">
    <location>
        <begin position="40"/>
        <end position="59"/>
    </location>
</feature>
<evidence type="ECO:0000313" key="2">
    <source>
        <dbReference type="EMBL" id="CRK98072.1"/>
    </source>
</evidence>
<keyword evidence="3" id="KW-1185">Reference proteome</keyword>
<reference evidence="2 3" key="1">
    <citation type="submission" date="2015-04" db="EMBL/GenBank/DDBJ databases">
        <authorList>
            <person name="Syromyatnikov M.Y."/>
            <person name="Popov V.N."/>
        </authorList>
    </citation>
    <scope>NUCLEOTIDE SEQUENCE [LARGE SCALE GENOMIC DNA]</scope>
</reference>
<dbReference type="EMBL" id="CVRI01000047">
    <property type="protein sequence ID" value="CRK98072.1"/>
    <property type="molecule type" value="Genomic_DNA"/>
</dbReference>
<proteinExistence type="predicted"/>
<organism evidence="2 3">
    <name type="scientific">Clunio marinus</name>
    <dbReference type="NCBI Taxonomy" id="568069"/>
    <lineage>
        <taxon>Eukaryota</taxon>
        <taxon>Metazoa</taxon>
        <taxon>Ecdysozoa</taxon>
        <taxon>Arthropoda</taxon>
        <taxon>Hexapoda</taxon>
        <taxon>Insecta</taxon>
        <taxon>Pterygota</taxon>
        <taxon>Neoptera</taxon>
        <taxon>Endopterygota</taxon>
        <taxon>Diptera</taxon>
        <taxon>Nematocera</taxon>
        <taxon>Chironomoidea</taxon>
        <taxon>Chironomidae</taxon>
        <taxon>Clunio</taxon>
    </lineage>
</organism>
<sequence length="93" mass="10602">MGPSTNKDDMVRVLSSQLAAFNVSTRTYVGRERKKIVIHSGVGRTAKSKAQQKRQRSKIRKFCTIPSKEAEEKHEKSANKCETIDQETCKNYK</sequence>
<protein>
    <submittedName>
        <fullName evidence="2">CLUMA_CG011441, isoform A</fullName>
    </submittedName>
</protein>
<evidence type="ECO:0000313" key="3">
    <source>
        <dbReference type="Proteomes" id="UP000183832"/>
    </source>
</evidence>
<dbReference type="AlphaFoldDB" id="A0A1J1ICV9"/>
<gene>
    <name evidence="2" type="ORF">CLUMA_CG011441</name>
</gene>
<name>A0A1J1ICV9_9DIPT</name>
<accession>A0A1J1ICV9</accession>
<evidence type="ECO:0000256" key="1">
    <source>
        <dbReference type="SAM" id="MobiDB-lite"/>
    </source>
</evidence>
<dbReference type="Proteomes" id="UP000183832">
    <property type="component" value="Unassembled WGS sequence"/>
</dbReference>
<feature type="compositionally biased region" description="Basic residues" evidence="1">
    <location>
        <begin position="46"/>
        <end position="59"/>
    </location>
</feature>